<dbReference type="RefSeq" id="WP_146592582.1">
    <property type="nucleotide sequence ID" value="NZ_SJPT01000001.1"/>
</dbReference>
<dbReference type="InterPro" id="IPR007507">
    <property type="entry name" value="Glycos_transf_N"/>
</dbReference>
<evidence type="ECO:0000256" key="6">
    <source>
        <dbReference type="ARBA" id="ARBA00022679"/>
    </source>
</evidence>
<dbReference type="GO" id="GO:0005886">
    <property type="term" value="C:plasma membrane"/>
    <property type="evidence" value="ECO:0007669"/>
    <property type="project" value="UniProtKB-SubCell"/>
</dbReference>
<evidence type="ECO:0000256" key="3">
    <source>
        <dbReference type="ARBA" id="ARBA00006380"/>
    </source>
</evidence>
<dbReference type="PANTHER" id="PTHR42755">
    <property type="entry name" value="3-DEOXY-MANNO-OCTULOSONATE CYTIDYLYLTRANSFERASE"/>
    <property type="match status" value="1"/>
</dbReference>
<feature type="active site" description="Proton acceptor" evidence="9">
    <location>
        <position position="63"/>
    </location>
</feature>
<evidence type="ECO:0000313" key="13">
    <source>
        <dbReference type="EMBL" id="TWU26175.1"/>
    </source>
</evidence>
<comment type="pathway">
    <text evidence="2 11">Bacterial outer membrane biogenesis; LPS core biosynthesis.</text>
</comment>
<evidence type="ECO:0000256" key="2">
    <source>
        <dbReference type="ARBA" id="ARBA00004713"/>
    </source>
</evidence>
<dbReference type="UniPathway" id="UPA00958"/>
<dbReference type="InterPro" id="IPR039901">
    <property type="entry name" value="Kdotransferase"/>
</dbReference>
<name>A0A5C6CQE1_9BACT</name>
<dbReference type="FunFam" id="3.40.50.11720:FF:000001">
    <property type="entry name" value="3-deoxy-D-manno-octulosonic acid transferase"/>
    <property type="match status" value="1"/>
</dbReference>
<keyword evidence="11" id="KW-1133">Transmembrane helix</keyword>
<evidence type="ECO:0000256" key="10">
    <source>
        <dbReference type="PIRSR" id="PIRSR639901-2"/>
    </source>
</evidence>
<dbReference type="GO" id="GO:0043842">
    <property type="term" value="F:Kdo transferase activity"/>
    <property type="evidence" value="ECO:0007669"/>
    <property type="project" value="UniProtKB-EC"/>
</dbReference>
<dbReference type="GO" id="GO:0009244">
    <property type="term" value="P:lipopolysaccharide core region biosynthetic process"/>
    <property type="evidence" value="ECO:0007669"/>
    <property type="project" value="UniProtKB-UniRule"/>
</dbReference>
<dbReference type="Proteomes" id="UP000316304">
    <property type="component" value="Unassembled WGS sequence"/>
</dbReference>
<dbReference type="GO" id="GO:0009245">
    <property type="term" value="P:lipid A biosynthetic process"/>
    <property type="evidence" value="ECO:0007669"/>
    <property type="project" value="TreeGrafter"/>
</dbReference>
<keyword evidence="11" id="KW-0472">Membrane</keyword>
<dbReference type="Gene3D" id="3.40.50.2000">
    <property type="entry name" value="Glycogen Phosphorylase B"/>
    <property type="match status" value="1"/>
</dbReference>
<comment type="subcellular location">
    <subcellularLocation>
        <location evidence="1">Cell inner membrane</location>
        <topology evidence="1">Single-pass membrane protein</topology>
        <orientation evidence="1">Cytoplasmic side</orientation>
    </subcellularLocation>
    <subcellularLocation>
        <location evidence="11">Cell membrane</location>
    </subcellularLocation>
</comment>
<proteinExistence type="inferred from homology"/>
<dbReference type="EMBL" id="SJPT01000001">
    <property type="protein sequence ID" value="TWU26175.1"/>
    <property type="molecule type" value="Genomic_DNA"/>
</dbReference>
<dbReference type="OrthoDB" id="9789797at2"/>
<evidence type="ECO:0000313" key="14">
    <source>
        <dbReference type="Proteomes" id="UP000316304"/>
    </source>
</evidence>
<evidence type="ECO:0000256" key="4">
    <source>
        <dbReference type="ARBA" id="ARBA00012621"/>
    </source>
</evidence>
<feature type="site" description="Transition state stabilizer" evidence="10">
    <location>
        <position position="210"/>
    </location>
</feature>
<comment type="similarity">
    <text evidence="3">Belongs to the glycosyltransferase group 1 family. Glycosyltransferase 30 subfamily.</text>
</comment>
<feature type="transmembrane region" description="Helical" evidence="11">
    <location>
        <begin position="6"/>
        <end position="23"/>
    </location>
</feature>
<evidence type="ECO:0000256" key="7">
    <source>
        <dbReference type="ARBA" id="ARBA00031445"/>
    </source>
</evidence>
<dbReference type="InterPro" id="IPR038107">
    <property type="entry name" value="Glycos_transf_N_sf"/>
</dbReference>
<evidence type="ECO:0000256" key="5">
    <source>
        <dbReference type="ARBA" id="ARBA00019077"/>
    </source>
</evidence>
<keyword evidence="14" id="KW-1185">Reference proteome</keyword>
<evidence type="ECO:0000256" key="11">
    <source>
        <dbReference type="RuleBase" id="RU365103"/>
    </source>
</evidence>
<organism evidence="13 14">
    <name type="scientific">Novipirellula galeiformis</name>
    <dbReference type="NCBI Taxonomy" id="2528004"/>
    <lineage>
        <taxon>Bacteria</taxon>
        <taxon>Pseudomonadati</taxon>
        <taxon>Planctomycetota</taxon>
        <taxon>Planctomycetia</taxon>
        <taxon>Pirellulales</taxon>
        <taxon>Pirellulaceae</taxon>
        <taxon>Novipirellula</taxon>
    </lineage>
</organism>
<evidence type="ECO:0000256" key="8">
    <source>
        <dbReference type="ARBA" id="ARBA00049183"/>
    </source>
</evidence>
<dbReference type="SUPFAM" id="SSF53756">
    <property type="entry name" value="UDP-Glycosyltransferase/glycogen phosphorylase"/>
    <property type="match status" value="1"/>
</dbReference>
<accession>A0A5C6CQE1</accession>
<dbReference type="EC" id="2.4.99.12" evidence="4 11"/>
<evidence type="ECO:0000256" key="1">
    <source>
        <dbReference type="ARBA" id="ARBA00004388"/>
    </source>
</evidence>
<dbReference type="Pfam" id="PF04413">
    <property type="entry name" value="Glycos_transf_N"/>
    <property type="match status" value="1"/>
</dbReference>
<keyword evidence="13" id="KW-0328">Glycosyltransferase</keyword>
<feature type="domain" description="3-deoxy-D-manno-octulosonic-acid transferase N-terminal" evidence="12">
    <location>
        <begin position="48"/>
        <end position="212"/>
    </location>
</feature>
<dbReference type="Gene3D" id="3.40.50.11720">
    <property type="entry name" value="3-Deoxy-D-manno-octulosonic-acid transferase, N-terminal domain"/>
    <property type="match status" value="1"/>
</dbReference>
<comment type="caution">
    <text evidence="13">The sequence shown here is derived from an EMBL/GenBank/DDBJ whole genome shotgun (WGS) entry which is preliminary data.</text>
</comment>
<gene>
    <name evidence="13" type="primary">waaA</name>
    <name evidence="13" type="ORF">Pla52o_00270</name>
</gene>
<keyword evidence="11" id="KW-0448">Lipopolysaccharide biosynthesis</keyword>
<keyword evidence="6 11" id="KW-0808">Transferase</keyword>
<keyword evidence="11" id="KW-1003">Cell membrane</keyword>
<evidence type="ECO:0000259" key="12">
    <source>
        <dbReference type="Pfam" id="PF04413"/>
    </source>
</evidence>
<comment type="function">
    <text evidence="11">Involved in lipopolysaccharide (LPS) biosynthesis. Catalyzes the transfer of 3-deoxy-D-manno-octulosonate (Kdo) residue(s) from CMP-Kdo to lipid IV(A), the tetraacyldisaccharide-1,4'-bisphosphate precursor of lipid A.</text>
</comment>
<dbReference type="AlphaFoldDB" id="A0A5C6CQE1"/>
<protein>
    <recommendedName>
        <fullName evidence="5 11">3-deoxy-D-manno-octulosonic acid transferase</fullName>
        <shortName evidence="11">Kdo transferase</shortName>
        <ecNumber evidence="4 11">2.4.99.12</ecNumber>
    </recommendedName>
    <alternativeName>
        <fullName evidence="7 11">Lipid IV(A) 3-deoxy-D-manno-octulosonic acid transferase</fullName>
    </alternativeName>
</protein>
<keyword evidence="11" id="KW-0812">Transmembrane</keyword>
<sequence length="438" mass="48450">MFANLLYTIALLLLSPLIVYRMLRHGRYRRGVREKLIGISQSQAATLTQGKPTLWLHAVSVGEVNLLGDLVKRLQRQYPEHRILVSSSTDTGHELATKRFGADQVFFCPLDFSWAVARTIRHLQPSLLVLAELELWPNLVQIATQHDCPVMVVNARLSERSAAGYQRFGFLTQSTFARLAWVGCQNEQAAKRFLDCGTPAEKIAVTGSIKFDNAPSDRETLEVQSRIQWSGLDPWNRVWVVGSTQPGEEAMALEIYNALTPSHPELRLVLVPRHVERFDAVANLVEGAGLNVHRRSIAPSLHDTHWRADTVILVDTIGELRHWWGLSQIATVGGSFGSRGGQNMLEPAGYGSAVSFGPDTRNFKEIANQLVAQGGAVRVADAAELRQFVEQCLTDIPAADALGRTARRVIAEHQGATERTLDALQAPLRASQPQRRAA</sequence>
<dbReference type="FunFam" id="3.40.50.2000:FF:000032">
    <property type="entry name" value="3-deoxy-D-manno-octulosonic acid transferase"/>
    <property type="match status" value="1"/>
</dbReference>
<dbReference type="PANTHER" id="PTHR42755:SF1">
    <property type="entry name" value="3-DEOXY-D-MANNO-OCTULOSONIC ACID TRANSFERASE, MITOCHONDRIAL-RELATED"/>
    <property type="match status" value="1"/>
</dbReference>
<feature type="site" description="Transition state stabilizer" evidence="10">
    <location>
        <position position="132"/>
    </location>
</feature>
<evidence type="ECO:0000256" key="9">
    <source>
        <dbReference type="PIRSR" id="PIRSR639901-1"/>
    </source>
</evidence>
<comment type="catalytic activity">
    <reaction evidence="8 11">
        <text>lipid IVA (E. coli) + CMP-3-deoxy-beta-D-manno-octulosonate = alpha-Kdo-(2-&gt;6)-lipid IVA (E. coli) + CMP + H(+)</text>
        <dbReference type="Rhea" id="RHEA:28066"/>
        <dbReference type="ChEBI" id="CHEBI:15378"/>
        <dbReference type="ChEBI" id="CHEBI:58603"/>
        <dbReference type="ChEBI" id="CHEBI:60364"/>
        <dbReference type="ChEBI" id="CHEBI:60377"/>
        <dbReference type="ChEBI" id="CHEBI:85987"/>
        <dbReference type="EC" id="2.4.99.12"/>
    </reaction>
</comment>
<reference evidence="13 14" key="1">
    <citation type="submission" date="2019-02" db="EMBL/GenBank/DDBJ databases">
        <title>Deep-cultivation of Planctomycetes and their phenomic and genomic characterization uncovers novel biology.</title>
        <authorList>
            <person name="Wiegand S."/>
            <person name="Jogler M."/>
            <person name="Boedeker C."/>
            <person name="Pinto D."/>
            <person name="Vollmers J."/>
            <person name="Rivas-Marin E."/>
            <person name="Kohn T."/>
            <person name="Peeters S.H."/>
            <person name="Heuer A."/>
            <person name="Rast P."/>
            <person name="Oberbeckmann S."/>
            <person name="Bunk B."/>
            <person name="Jeske O."/>
            <person name="Meyerdierks A."/>
            <person name="Storesund J.E."/>
            <person name="Kallscheuer N."/>
            <person name="Luecker S."/>
            <person name="Lage O.M."/>
            <person name="Pohl T."/>
            <person name="Merkel B.J."/>
            <person name="Hornburger P."/>
            <person name="Mueller R.-W."/>
            <person name="Bruemmer F."/>
            <person name="Labrenz M."/>
            <person name="Spormann A.M."/>
            <person name="Op Den Camp H."/>
            <person name="Overmann J."/>
            <person name="Amann R."/>
            <person name="Jetten M.S.M."/>
            <person name="Mascher T."/>
            <person name="Medema M.H."/>
            <person name="Devos D.P."/>
            <person name="Kaster A.-K."/>
            <person name="Ovreas L."/>
            <person name="Rohde M."/>
            <person name="Galperin M.Y."/>
            <person name="Jogler C."/>
        </authorList>
    </citation>
    <scope>NUCLEOTIDE SEQUENCE [LARGE SCALE GENOMIC DNA]</scope>
    <source>
        <strain evidence="13 14">Pla52o</strain>
    </source>
</reference>